<name>A0A8K0MIF2_9ROSA</name>
<accession>A0A8K0MIF2</accession>
<dbReference type="AlphaFoldDB" id="A0A8K0MIF2"/>
<dbReference type="PROSITE" id="PS51375">
    <property type="entry name" value="PPR"/>
    <property type="match status" value="2"/>
</dbReference>
<evidence type="ECO:0000313" key="7">
    <source>
        <dbReference type="Proteomes" id="UP000796880"/>
    </source>
</evidence>
<proteinExistence type="inferred from homology"/>
<dbReference type="InterPro" id="IPR011990">
    <property type="entry name" value="TPR-like_helical_dom_sf"/>
</dbReference>
<evidence type="ECO:0000313" key="6">
    <source>
        <dbReference type="EMBL" id="KAF3447156.1"/>
    </source>
</evidence>
<dbReference type="InterPro" id="IPR002885">
    <property type="entry name" value="PPR_rpt"/>
</dbReference>
<organism evidence="6 7">
    <name type="scientific">Rhamnella rubrinervis</name>
    <dbReference type="NCBI Taxonomy" id="2594499"/>
    <lineage>
        <taxon>Eukaryota</taxon>
        <taxon>Viridiplantae</taxon>
        <taxon>Streptophyta</taxon>
        <taxon>Embryophyta</taxon>
        <taxon>Tracheophyta</taxon>
        <taxon>Spermatophyta</taxon>
        <taxon>Magnoliopsida</taxon>
        <taxon>eudicotyledons</taxon>
        <taxon>Gunneridae</taxon>
        <taxon>Pentapetalae</taxon>
        <taxon>rosids</taxon>
        <taxon>fabids</taxon>
        <taxon>Rosales</taxon>
        <taxon>Rhamnaceae</taxon>
        <taxon>rhamnoid group</taxon>
        <taxon>Rhamneae</taxon>
        <taxon>Rhamnella</taxon>
    </lineage>
</organism>
<keyword evidence="2" id="KW-0677">Repeat</keyword>
<reference evidence="6" key="1">
    <citation type="submission" date="2020-03" db="EMBL/GenBank/DDBJ databases">
        <title>A high-quality chromosome-level genome assembly of a woody plant with both climbing and erect habits, Rhamnella rubrinervis.</title>
        <authorList>
            <person name="Lu Z."/>
            <person name="Yang Y."/>
            <person name="Zhu X."/>
            <person name="Sun Y."/>
        </authorList>
    </citation>
    <scope>NUCLEOTIDE SEQUENCE</scope>
    <source>
        <strain evidence="6">BYM</strain>
        <tissue evidence="6">Leaf</tissue>
    </source>
</reference>
<dbReference type="Pfam" id="PF14432">
    <property type="entry name" value="DYW_deaminase"/>
    <property type="match status" value="1"/>
</dbReference>
<dbReference type="GO" id="GO:0003723">
    <property type="term" value="F:RNA binding"/>
    <property type="evidence" value="ECO:0007669"/>
    <property type="project" value="InterPro"/>
</dbReference>
<protein>
    <recommendedName>
        <fullName evidence="5">DYW domain-containing protein</fullName>
    </recommendedName>
</protein>
<comment type="similarity">
    <text evidence="1">Belongs to the PPR family. PCMP-H subfamily.</text>
</comment>
<evidence type="ECO:0000256" key="4">
    <source>
        <dbReference type="SAM" id="MobiDB-lite"/>
    </source>
</evidence>
<dbReference type="InterPro" id="IPR046960">
    <property type="entry name" value="PPR_At4g14850-like_plant"/>
</dbReference>
<evidence type="ECO:0000256" key="3">
    <source>
        <dbReference type="PROSITE-ProRule" id="PRU00708"/>
    </source>
</evidence>
<dbReference type="PANTHER" id="PTHR47926">
    <property type="entry name" value="PENTATRICOPEPTIDE REPEAT-CONTAINING PROTEIN"/>
    <property type="match status" value="1"/>
</dbReference>
<dbReference type="GO" id="GO:0009451">
    <property type="term" value="P:RNA modification"/>
    <property type="evidence" value="ECO:0007669"/>
    <property type="project" value="InterPro"/>
</dbReference>
<dbReference type="Pfam" id="PF01535">
    <property type="entry name" value="PPR"/>
    <property type="match status" value="2"/>
</dbReference>
<dbReference type="NCBIfam" id="TIGR00756">
    <property type="entry name" value="PPR"/>
    <property type="match status" value="2"/>
</dbReference>
<dbReference type="PANTHER" id="PTHR47926:SF388">
    <property type="entry name" value="DYW DOMAIN-CONTAINING PROTEIN"/>
    <property type="match status" value="1"/>
</dbReference>
<feature type="region of interest" description="Disordered" evidence="4">
    <location>
        <begin position="113"/>
        <end position="132"/>
    </location>
</feature>
<sequence>MSTKRVTLLTINSIAALSKVCSPCNTSNSIQTLISLKHLSTASERWDFQNANGRQEELPTDYNENRNPSRFYSERQDIPGFPHKPSGQSLDGPFGAKSYGVNGGNCVELQQSLNPNSSYGESPRNDFVNNPAGQNISYSGFYGQNNGDFQQSSNGSYKNFGDVRENISNTNFSNPSGRNAHFSGYYGQSNDMLQQNLNGVYTDNSRAFEQRPNEFNQSYSGTQQSSNAYDTRDVRMHQQSPSSGQFVQNPHPGQYQQNLHGFQNTVVGSQVSSDPKPEGGLNEASESSPYSGTLEELDGYCKEGKSRKLWSTYNKILEMYSKCGSMEDAFVVFNKMPKRNLTSWDTMITWLAKNGLGEDAIDLFIQFKEEGLKPDGKMFIGVFNACSVVGDIDEGMLHLESMSKDFGIVPTMDHYVSVVDMLGTVGYLDEALVFIENMPLKPTVDVWETLMNFCRVHGHMELGDRGLREQMKEAGYIPETRFVLHDIDQESKEDALLAHSERLAVAYENSSYEMLRGSTISKMACALVGIIGEFDETFLMYLMEVSNKVFEGRAIDSFVHAWIMRHSLIMSTACEAA</sequence>
<gene>
    <name evidence="6" type="ORF">FNV43_RR12336</name>
</gene>
<feature type="compositionally biased region" description="Polar residues" evidence="4">
    <location>
        <begin position="254"/>
        <end position="273"/>
    </location>
</feature>
<feature type="repeat" description="PPR" evidence="3">
    <location>
        <begin position="340"/>
        <end position="374"/>
    </location>
</feature>
<feature type="repeat" description="PPR" evidence="3">
    <location>
        <begin position="309"/>
        <end position="339"/>
    </location>
</feature>
<dbReference type="GO" id="GO:0008270">
    <property type="term" value="F:zinc ion binding"/>
    <property type="evidence" value="ECO:0007669"/>
    <property type="project" value="InterPro"/>
</dbReference>
<feature type="domain" description="DYW" evidence="5">
    <location>
        <begin position="475"/>
        <end position="508"/>
    </location>
</feature>
<comment type="caution">
    <text evidence="6">The sequence shown here is derived from an EMBL/GenBank/DDBJ whole genome shotgun (WGS) entry which is preliminary data.</text>
</comment>
<keyword evidence="7" id="KW-1185">Reference proteome</keyword>
<evidence type="ECO:0000256" key="2">
    <source>
        <dbReference type="ARBA" id="ARBA00022737"/>
    </source>
</evidence>
<dbReference type="EMBL" id="VOIH02000005">
    <property type="protein sequence ID" value="KAF3447156.1"/>
    <property type="molecule type" value="Genomic_DNA"/>
</dbReference>
<evidence type="ECO:0000256" key="1">
    <source>
        <dbReference type="ARBA" id="ARBA00006643"/>
    </source>
</evidence>
<feature type="region of interest" description="Disordered" evidence="4">
    <location>
        <begin position="234"/>
        <end position="293"/>
    </location>
</feature>
<feature type="compositionally biased region" description="Polar residues" evidence="4">
    <location>
        <begin position="237"/>
        <end position="248"/>
    </location>
</feature>
<dbReference type="Gene3D" id="1.25.40.10">
    <property type="entry name" value="Tetratricopeptide repeat domain"/>
    <property type="match status" value="1"/>
</dbReference>
<evidence type="ECO:0000259" key="5">
    <source>
        <dbReference type="Pfam" id="PF14432"/>
    </source>
</evidence>
<dbReference type="OrthoDB" id="1932290at2759"/>
<dbReference type="InterPro" id="IPR032867">
    <property type="entry name" value="DYW_dom"/>
</dbReference>
<dbReference type="Proteomes" id="UP000796880">
    <property type="component" value="Unassembled WGS sequence"/>
</dbReference>